<reference evidence="2 3" key="1">
    <citation type="submission" date="2018-11" db="EMBL/GenBank/DDBJ databases">
        <title>Genome sequencing of Paenibacillus lentus DSM25539(T).</title>
        <authorList>
            <person name="Kook J.-K."/>
            <person name="Park S.-N."/>
            <person name="Lim Y.K."/>
        </authorList>
    </citation>
    <scope>NUCLEOTIDE SEQUENCE [LARGE SCALE GENOMIC DNA]</scope>
    <source>
        <strain evidence="2 3">DSM 25539</strain>
    </source>
</reference>
<evidence type="ECO:0000313" key="2">
    <source>
        <dbReference type="EMBL" id="AZK48780.1"/>
    </source>
</evidence>
<sequence length="63" mass="7007">MNDFLKRVSKLIDVKSIISIIAAVIFAILAVRGELGVDNTMILLTLVFQSFFSYQSGKKKEGE</sequence>
<proteinExistence type="predicted"/>
<dbReference type="AlphaFoldDB" id="A0A3S8S0Q2"/>
<evidence type="ECO:0000256" key="1">
    <source>
        <dbReference type="SAM" id="Phobius"/>
    </source>
</evidence>
<name>A0A3S8S0Q2_9BACL</name>
<dbReference type="KEGG" id="plen:EIM92_23510"/>
<gene>
    <name evidence="2" type="ORF">EIM92_23510</name>
</gene>
<organism evidence="2 3">
    <name type="scientific">Paenibacillus lentus</name>
    <dbReference type="NCBI Taxonomy" id="1338368"/>
    <lineage>
        <taxon>Bacteria</taxon>
        <taxon>Bacillati</taxon>
        <taxon>Bacillota</taxon>
        <taxon>Bacilli</taxon>
        <taxon>Bacillales</taxon>
        <taxon>Paenibacillaceae</taxon>
        <taxon>Paenibacillus</taxon>
    </lineage>
</organism>
<evidence type="ECO:0000313" key="3">
    <source>
        <dbReference type="Proteomes" id="UP000273145"/>
    </source>
</evidence>
<accession>A0A3S8S0Q2</accession>
<keyword evidence="3" id="KW-1185">Reference proteome</keyword>
<dbReference type="Proteomes" id="UP000273145">
    <property type="component" value="Chromosome"/>
</dbReference>
<dbReference type="RefSeq" id="WP_125084925.1">
    <property type="nucleotide sequence ID" value="NZ_CP034248.1"/>
</dbReference>
<dbReference type="OrthoDB" id="9994335at2"/>
<dbReference type="EMBL" id="CP034248">
    <property type="protein sequence ID" value="AZK48780.1"/>
    <property type="molecule type" value="Genomic_DNA"/>
</dbReference>
<keyword evidence="1" id="KW-0472">Membrane</keyword>
<protein>
    <submittedName>
        <fullName evidence="2">Uncharacterized protein</fullName>
    </submittedName>
</protein>
<keyword evidence="1" id="KW-0812">Transmembrane</keyword>
<feature type="transmembrane region" description="Helical" evidence="1">
    <location>
        <begin position="12"/>
        <end position="31"/>
    </location>
</feature>
<keyword evidence="1" id="KW-1133">Transmembrane helix</keyword>